<feature type="domain" description="Methyltransferase type 11" evidence="1">
    <location>
        <begin position="62"/>
        <end position="155"/>
    </location>
</feature>
<keyword evidence="2" id="KW-0808">Transferase</keyword>
<dbReference type="GO" id="GO:0008168">
    <property type="term" value="F:methyltransferase activity"/>
    <property type="evidence" value="ECO:0007669"/>
    <property type="project" value="UniProtKB-KW"/>
</dbReference>
<gene>
    <name evidence="2" type="ORF">PU630_15860</name>
</gene>
<proteinExistence type="predicted"/>
<protein>
    <submittedName>
        <fullName evidence="2">Class I SAM-dependent methyltransferase</fullName>
    </submittedName>
</protein>
<keyword evidence="2" id="KW-0489">Methyltransferase</keyword>
<dbReference type="Gene3D" id="3.40.50.150">
    <property type="entry name" value="Vaccinia Virus protein VP39"/>
    <property type="match status" value="1"/>
</dbReference>
<dbReference type="InterPro" id="IPR029063">
    <property type="entry name" value="SAM-dependent_MTases_sf"/>
</dbReference>
<dbReference type="Proteomes" id="UP001214553">
    <property type="component" value="Chromosome"/>
</dbReference>
<keyword evidence="3" id="KW-1185">Reference proteome</keyword>
<name>A0ABY8BX16_9MICO</name>
<dbReference type="Pfam" id="PF08241">
    <property type="entry name" value="Methyltransf_11"/>
    <property type="match status" value="1"/>
</dbReference>
<evidence type="ECO:0000259" key="1">
    <source>
        <dbReference type="Pfam" id="PF08241"/>
    </source>
</evidence>
<dbReference type="GO" id="GO:0032259">
    <property type="term" value="P:methylation"/>
    <property type="evidence" value="ECO:0007669"/>
    <property type="project" value="UniProtKB-KW"/>
</dbReference>
<evidence type="ECO:0000313" key="3">
    <source>
        <dbReference type="Proteomes" id="UP001214553"/>
    </source>
</evidence>
<sequence>MTDAAASTPRSSGIPLGDRPADAVPAHWLLARVGKKVLRPGGVKLTKRLVGMLPLGGSDVVELAPGLGLTARMLLDGHPASYIGVEDDASAAALAADAIGERGRVIVGDAKSTGLPDASCDVVLTEAMLTMHTNAHRGEILDEVARILRPGGCYAVHELALVPDDITPAQADDVRLSLVRSQKVNTRPQTTPEWRALFAAHGFDVQRLEHAPMRLLHLRRLVADEGVRGTLRIARNVLRDADVRRRMLTMRAAFKRNEDHIAAIAIVAVRREERA</sequence>
<dbReference type="InterPro" id="IPR013216">
    <property type="entry name" value="Methyltransf_11"/>
</dbReference>
<evidence type="ECO:0000313" key="2">
    <source>
        <dbReference type="EMBL" id="WEG08699.1"/>
    </source>
</evidence>
<accession>A0ABY8BX16</accession>
<dbReference type="SUPFAM" id="SSF53335">
    <property type="entry name" value="S-adenosyl-L-methionine-dependent methyltransferases"/>
    <property type="match status" value="1"/>
</dbReference>
<dbReference type="CDD" id="cd02440">
    <property type="entry name" value="AdoMet_MTases"/>
    <property type="match status" value="1"/>
</dbReference>
<dbReference type="RefSeq" id="WP_275278028.1">
    <property type="nucleotide sequence ID" value="NZ_CP119108.1"/>
</dbReference>
<organism evidence="2 3">
    <name type="scientific">Microbacterium horticulturae</name>
    <dbReference type="NCBI Taxonomy" id="3028316"/>
    <lineage>
        <taxon>Bacteria</taxon>
        <taxon>Bacillati</taxon>
        <taxon>Actinomycetota</taxon>
        <taxon>Actinomycetes</taxon>
        <taxon>Micrococcales</taxon>
        <taxon>Microbacteriaceae</taxon>
        <taxon>Microbacterium</taxon>
    </lineage>
</organism>
<dbReference type="EMBL" id="CP119108">
    <property type="protein sequence ID" value="WEG08699.1"/>
    <property type="molecule type" value="Genomic_DNA"/>
</dbReference>
<reference evidence="2 3" key="1">
    <citation type="submission" date="2023-03" db="EMBL/GenBank/DDBJ databases">
        <title>Genome sequence of Microbacterium sp. KACC 23027.</title>
        <authorList>
            <person name="Kim S."/>
            <person name="Heo J."/>
            <person name="Kwon S.-W."/>
        </authorList>
    </citation>
    <scope>NUCLEOTIDE SEQUENCE [LARGE SCALE GENOMIC DNA]</scope>
    <source>
        <strain evidence="2 3">KACC 23027</strain>
    </source>
</reference>